<keyword evidence="5" id="KW-1185">Reference proteome</keyword>
<dbReference type="Proteomes" id="UP001140510">
    <property type="component" value="Unassembled WGS sequence"/>
</dbReference>
<dbReference type="PANTHER" id="PTHR22789:SF0">
    <property type="entry name" value="3-OXO-TETRONATE 4-PHOSPHATE DECARBOXYLASE-RELATED"/>
    <property type="match status" value="1"/>
</dbReference>
<proteinExistence type="predicted"/>
<dbReference type="GO" id="GO:0019323">
    <property type="term" value="P:pentose catabolic process"/>
    <property type="evidence" value="ECO:0007669"/>
    <property type="project" value="TreeGrafter"/>
</dbReference>
<dbReference type="Gene3D" id="3.40.225.10">
    <property type="entry name" value="Class II aldolase/adducin N-terminal domain"/>
    <property type="match status" value="1"/>
</dbReference>
<dbReference type="InterPro" id="IPR001303">
    <property type="entry name" value="Aldolase_II/adducin_N"/>
</dbReference>
<gene>
    <name evidence="4" type="ORF">N0V91_008917</name>
</gene>
<organism evidence="4 5">
    <name type="scientific">Didymella pomorum</name>
    <dbReference type="NCBI Taxonomy" id="749634"/>
    <lineage>
        <taxon>Eukaryota</taxon>
        <taxon>Fungi</taxon>
        <taxon>Dikarya</taxon>
        <taxon>Ascomycota</taxon>
        <taxon>Pezizomycotina</taxon>
        <taxon>Dothideomycetes</taxon>
        <taxon>Pleosporomycetidae</taxon>
        <taxon>Pleosporales</taxon>
        <taxon>Pleosporineae</taxon>
        <taxon>Didymellaceae</taxon>
        <taxon>Didymella</taxon>
    </lineage>
</organism>
<dbReference type="AlphaFoldDB" id="A0A9W8Z618"/>
<dbReference type="SUPFAM" id="SSF53639">
    <property type="entry name" value="AraD/HMP-PK domain-like"/>
    <property type="match status" value="1"/>
</dbReference>
<dbReference type="GO" id="GO:0005829">
    <property type="term" value="C:cytosol"/>
    <property type="evidence" value="ECO:0007669"/>
    <property type="project" value="TreeGrafter"/>
</dbReference>
<dbReference type="InterPro" id="IPR036409">
    <property type="entry name" value="Aldolase_II/adducin_N_sf"/>
</dbReference>
<dbReference type="SMART" id="SM01007">
    <property type="entry name" value="Aldolase_II"/>
    <property type="match status" value="1"/>
</dbReference>
<evidence type="ECO:0000259" key="3">
    <source>
        <dbReference type="SMART" id="SM01007"/>
    </source>
</evidence>
<evidence type="ECO:0000256" key="2">
    <source>
        <dbReference type="ARBA" id="ARBA00023239"/>
    </source>
</evidence>
<dbReference type="GO" id="GO:0016832">
    <property type="term" value="F:aldehyde-lyase activity"/>
    <property type="evidence" value="ECO:0007669"/>
    <property type="project" value="TreeGrafter"/>
</dbReference>
<dbReference type="PANTHER" id="PTHR22789">
    <property type="entry name" value="FUCULOSE PHOSPHATE ALDOLASE"/>
    <property type="match status" value="1"/>
</dbReference>
<sequence length="291" mass="31665">MVNITGLMSTLITANHILSYHNVLDSFGHISVRNPNTNTTFFIALQLGAVKEWSRSQFIHADFFTGPAVVSGPADIGEYLIADGSPVNGTIGGYAERYIHSAILKAYPDVNAVVHSHAEDVLPYTVLKSISPEPVYHMAGFLGQQVPNWDIETAYNASDPRDMLVNTPRLGDALAVTFGINTTQPTSPLHRTVLQRGHGFVTVGTSVEQVTDYAYYTASNARVQTSALLLNGAVGGGGVKYLSAQERKDTANMNAWIVFKPWAQWVKEVERSGMFVNELGTPPNPQREASD</sequence>
<protein>
    <recommendedName>
        <fullName evidence="3">Class II aldolase/adducin N-terminal domain-containing protein</fullName>
    </recommendedName>
</protein>
<comment type="caution">
    <text evidence="4">The sequence shown here is derived from an EMBL/GenBank/DDBJ whole genome shotgun (WGS) entry which is preliminary data.</text>
</comment>
<evidence type="ECO:0000313" key="4">
    <source>
        <dbReference type="EMBL" id="KAJ4400126.1"/>
    </source>
</evidence>
<dbReference type="EMBL" id="JAPEVA010000094">
    <property type="protein sequence ID" value="KAJ4400126.1"/>
    <property type="molecule type" value="Genomic_DNA"/>
</dbReference>
<keyword evidence="1" id="KW-0479">Metal-binding</keyword>
<accession>A0A9W8Z618</accession>
<feature type="domain" description="Class II aldolase/adducin N-terminal" evidence="3">
    <location>
        <begin position="9"/>
        <end position="225"/>
    </location>
</feature>
<evidence type="ECO:0000256" key="1">
    <source>
        <dbReference type="ARBA" id="ARBA00022723"/>
    </source>
</evidence>
<dbReference type="GO" id="GO:0046872">
    <property type="term" value="F:metal ion binding"/>
    <property type="evidence" value="ECO:0007669"/>
    <property type="project" value="UniProtKB-KW"/>
</dbReference>
<dbReference type="InterPro" id="IPR050197">
    <property type="entry name" value="Aldolase_class_II_sugar_metab"/>
</dbReference>
<dbReference type="OrthoDB" id="2932980at2759"/>
<dbReference type="Pfam" id="PF00596">
    <property type="entry name" value="Aldolase_II"/>
    <property type="match status" value="1"/>
</dbReference>
<reference evidence="4" key="1">
    <citation type="submission" date="2022-10" db="EMBL/GenBank/DDBJ databases">
        <title>Tapping the CABI collections for fungal endophytes: first genome assemblies for Collariella, Neodidymelliopsis, Ascochyta clinopodiicola, Didymella pomorum, Didymosphaeria variabile, Neocosmospora piperis and Neocucurbitaria cava.</title>
        <authorList>
            <person name="Hill R."/>
        </authorList>
    </citation>
    <scope>NUCLEOTIDE SEQUENCE</scope>
    <source>
        <strain evidence="4">IMI 355091</strain>
    </source>
</reference>
<keyword evidence="2" id="KW-0456">Lyase</keyword>
<evidence type="ECO:0000313" key="5">
    <source>
        <dbReference type="Proteomes" id="UP001140510"/>
    </source>
</evidence>
<name>A0A9W8Z618_9PLEO</name>